<feature type="transmembrane region" description="Helical" evidence="1">
    <location>
        <begin position="283"/>
        <end position="312"/>
    </location>
</feature>
<feature type="transmembrane region" description="Helical" evidence="1">
    <location>
        <begin position="37"/>
        <end position="63"/>
    </location>
</feature>
<dbReference type="EMBL" id="JBHLUD010000016">
    <property type="protein sequence ID" value="MFC0548438.1"/>
    <property type="molecule type" value="Genomic_DNA"/>
</dbReference>
<feature type="transmembrane region" description="Helical" evidence="1">
    <location>
        <begin position="361"/>
        <end position="379"/>
    </location>
</feature>
<proteinExistence type="predicted"/>
<feature type="transmembrane region" description="Helical" evidence="1">
    <location>
        <begin position="250"/>
        <end position="277"/>
    </location>
</feature>
<gene>
    <name evidence="3" type="ORF">ACFFH7_43510</name>
</gene>
<keyword evidence="1" id="KW-1133">Transmembrane helix</keyword>
<evidence type="ECO:0000256" key="1">
    <source>
        <dbReference type="SAM" id="Phobius"/>
    </source>
</evidence>
<protein>
    <recommendedName>
        <fullName evidence="5">LigA protein</fullName>
    </recommendedName>
</protein>
<dbReference type="Proteomes" id="UP001589810">
    <property type="component" value="Unassembled WGS sequence"/>
</dbReference>
<keyword evidence="2" id="KW-0732">Signal</keyword>
<organism evidence="3 4">
    <name type="scientific">Kutzneria chonburiensis</name>
    <dbReference type="NCBI Taxonomy" id="1483604"/>
    <lineage>
        <taxon>Bacteria</taxon>
        <taxon>Bacillati</taxon>
        <taxon>Actinomycetota</taxon>
        <taxon>Actinomycetes</taxon>
        <taxon>Pseudonocardiales</taxon>
        <taxon>Pseudonocardiaceae</taxon>
        <taxon>Kutzneria</taxon>
    </lineage>
</organism>
<sequence>MTRRNLLPAVVLLLATAGAAADGGQQSELVVYAGGRLGAGVAWLDALLVLVAVVGATGAGLGFGRRWPDVLVVTAPVDIALFVAALDPPADLRLALVVAATAVRILTLLAVLAGAQDVGLPALAGFAVGGYVLGGYLPGAHWLLSVGAVGGLLAAAVRRPAASRPTPTPRGNSEFSEASGSTSVRSTVDLRALVIGVIAALLSLLSLLLQGISAQETLGVTGFAFAAAALVLGSLFGWRSLAWLVATTLVVLGIGLPTGVVWPLAILGVVAGCALSFLPFRAFIAAGLCVIAAFVGGFVVFAALAAVAASALPALRDRRSTPVVFGPLLAVAVTAGAELILWATVTFGGQEGGVLFGDGHVTIPLLCTAAVLAGTLAVVDRRTINS</sequence>
<evidence type="ECO:0000313" key="3">
    <source>
        <dbReference type="EMBL" id="MFC0548438.1"/>
    </source>
</evidence>
<feature type="transmembrane region" description="Helical" evidence="1">
    <location>
        <begin position="324"/>
        <end position="349"/>
    </location>
</feature>
<keyword evidence="1" id="KW-0812">Transmembrane</keyword>
<keyword evidence="1" id="KW-0472">Membrane</keyword>
<evidence type="ECO:0000313" key="4">
    <source>
        <dbReference type="Proteomes" id="UP001589810"/>
    </source>
</evidence>
<feature type="chain" id="PRO_5045808861" description="LigA protein" evidence="2">
    <location>
        <begin position="22"/>
        <end position="386"/>
    </location>
</feature>
<feature type="transmembrane region" description="Helical" evidence="1">
    <location>
        <begin position="92"/>
        <end position="111"/>
    </location>
</feature>
<comment type="caution">
    <text evidence="3">The sequence shown here is derived from an EMBL/GenBank/DDBJ whole genome shotgun (WGS) entry which is preliminary data.</text>
</comment>
<accession>A0ABV6N765</accession>
<feature type="signal peptide" evidence="2">
    <location>
        <begin position="1"/>
        <end position="21"/>
    </location>
</feature>
<feature type="transmembrane region" description="Helical" evidence="1">
    <location>
        <begin position="140"/>
        <end position="157"/>
    </location>
</feature>
<dbReference type="RefSeq" id="WP_273943838.1">
    <property type="nucleotide sequence ID" value="NZ_CP097263.1"/>
</dbReference>
<reference evidence="3 4" key="1">
    <citation type="submission" date="2024-09" db="EMBL/GenBank/DDBJ databases">
        <authorList>
            <person name="Sun Q."/>
            <person name="Mori K."/>
        </authorList>
    </citation>
    <scope>NUCLEOTIDE SEQUENCE [LARGE SCALE GENOMIC DNA]</scope>
    <source>
        <strain evidence="3 4">TBRC 1432</strain>
    </source>
</reference>
<feature type="transmembrane region" description="Helical" evidence="1">
    <location>
        <begin position="192"/>
        <end position="212"/>
    </location>
</feature>
<name>A0ABV6N765_9PSEU</name>
<evidence type="ECO:0000256" key="2">
    <source>
        <dbReference type="SAM" id="SignalP"/>
    </source>
</evidence>
<evidence type="ECO:0008006" key="5">
    <source>
        <dbReference type="Google" id="ProtNLM"/>
    </source>
</evidence>
<feature type="transmembrane region" description="Helical" evidence="1">
    <location>
        <begin position="218"/>
        <end position="238"/>
    </location>
</feature>
<keyword evidence="4" id="KW-1185">Reference proteome</keyword>